<organism evidence="7 8">
    <name type="scientific">Arachis hypogaea</name>
    <name type="common">Peanut</name>
    <dbReference type="NCBI Taxonomy" id="3818"/>
    <lineage>
        <taxon>Eukaryota</taxon>
        <taxon>Viridiplantae</taxon>
        <taxon>Streptophyta</taxon>
        <taxon>Embryophyta</taxon>
        <taxon>Tracheophyta</taxon>
        <taxon>Spermatophyta</taxon>
        <taxon>Magnoliopsida</taxon>
        <taxon>eudicotyledons</taxon>
        <taxon>Gunneridae</taxon>
        <taxon>Pentapetalae</taxon>
        <taxon>rosids</taxon>
        <taxon>fabids</taxon>
        <taxon>Fabales</taxon>
        <taxon>Fabaceae</taxon>
        <taxon>Papilionoideae</taxon>
        <taxon>50 kb inversion clade</taxon>
        <taxon>dalbergioids sensu lato</taxon>
        <taxon>Dalbergieae</taxon>
        <taxon>Pterocarpus clade</taxon>
        <taxon>Arachis</taxon>
    </lineage>
</organism>
<dbReference type="PANTHER" id="PTHR31920:SF129">
    <property type="entry name" value="B3 DOMAIN-CONTAINING TRANSCRIPTION FACTOR VRN1-LIKE"/>
    <property type="match status" value="1"/>
</dbReference>
<accession>A0A445CRB2</accession>
<dbReference type="PANTHER" id="PTHR31920">
    <property type="entry name" value="B3 DOMAIN-CONTAINING"/>
    <property type="match status" value="1"/>
</dbReference>
<keyword evidence="4" id="KW-0804">Transcription</keyword>
<evidence type="ECO:0000259" key="6">
    <source>
        <dbReference type="PROSITE" id="PS50863"/>
    </source>
</evidence>
<proteinExistence type="predicted"/>
<dbReference type="InterPro" id="IPR050655">
    <property type="entry name" value="Plant_B3_domain"/>
</dbReference>
<dbReference type="InterPro" id="IPR003340">
    <property type="entry name" value="B3_DNA-bd"/>
</dbReference>
<keyword evidence="8" id="KW-1185">Reference proteome</keyword>
<keyword evidence="3" id="KW-0238">DNA-binding</keyword>
<evidence type="ECO:0000256" key="4">
    <source>
        <dbReference type="ARBA" id="ARBA00023163"/>
    </source>
</evidence>
<protein>
    <recommendedName>
        <fullName evidence="6">TF-B3 domain-containing protein</fullName>
    </recommendedName>
</protein>
<dbReference type="Proteomes" id="UP000289738">
    <property type="component" value="Chromosome A06"/>
</dbReference>
<dbReference type="AlphaFoldDB" id="A0A445CRB2"/>
<dbReference type="Gene3D" id="2.40.330.10">
    <property type="entry name" value="DNA-binding pseudobarrel domain"/>
    <property type="match status" value="2"/>
</dbReference>
<dbReference type="SMART" id="SM01019">
    <property type="entry name" value="B3"/>
    <property type="match status" value="2"/>
</dbReference>
<reference evidence="7 8" key="1">
    <citation type="submission" date="2019-01" db="EMBL/GenBank/DDBJ databases">
        <title>Sequencing of cultivated peanut Arachis hypogaea provides insights into genome evolution and oil improvement.</title>
        <authorList>
            <person name="Chen X."/>
        </authorList>
    </citation>
    <scope>NUCLEOTIDE SEQUENCE [LARGE SCALE GENOMIC DNA]</scope>
    <source>
        <strain evidence="8">cv. Fuhuasheng</strain>
        <tissue evidence="7">Leaves</tissue>
    </source>
</reference>
<evidence type="ECO:0000256" key="2">
    <source>
        <dbReference type="ARBA" id="ARBA00023015"/>
    </source>
</evidence>
<evidence type="ECO:0000256" key="5">
    <source>
        <dbReference type="ARBA" id="ARBA00023242"/>
    </source>
</evidence>
<feature type="domain" description="TF-B3" evidence="6">
    <location>
        <begin position="6"/>
        <end position="102"/>
    </location>
</feature>
<name>A0A445CRB2_ARAHY</name>
<dbReference type="InterPro" id="IPR015300">
    <property type="entry name" value="DNA-bd_pseudobarrel_sf"/>
</dbReference>
<dbReference type="GO" id="GO:0005634">
    <property type="term" value="C:nucleus"/>
    <property type="evidence" value="ECO:0007669"/>
    <property type="project" value="UniProtKB-SubCell"/>
</dbReference>
<keyword evidence="5" id="KW-0539">Nucleus</keyword>
<keyword evidence="2" id="KW-0805">Transcription regulation</keyword>
<dbReference type="PROSITE" id="PS50863">
    <property type="entry name" value="B3"/>
    <property type="match status" value="1"/>
</dbReference>
<evidence type="ECO:0000313" key="7">
    <source>
        <dbReference type="EMBL" id="RYR53425.1"/>
    </source>
</evidence>
<evidence type="ECO:0000256" key="3">
    <source>
        <dbReference type="ARBA" id="ARBA00023125"/>
    </source>
</evidence>
<dbReference type="GO" id="GO:0003677">
    <property type="term" value="F:DNA binding"/>
    <property type="evidence" value="ECO:0007669"/>
    <property type="project" value="UniProtKB-KW"/>
</dbReference>
<dbReference type="EMBL" id="SDMP01000006">
    <property type="protein sequence ID" value="RYR53425.1"/>
    <property type="molecule type" value="Genomic_DNA"/>
</dbReference>
<sequence length="240" mass="28476">MPTFADFRFFRFIIPNMENQIRMPVAFSNIVRENMSNPVEVITTIGQSWSISWVVEEEHPHRIVFTGGWRAFYEHYHLRIGASMLLLYHQPKFFYVAIHDTRFCEINYGRNLRNGSLPPIPAHGNYTVQFFVIIPMNDPDALMLPLRFSQDYGRSLLRPLTLTTPTGHRHRVGWNMEPNGRNMLHGGWDTVWEHYCLRDQWLVLFRYHEVQNTMYVMFFNGHTMEINYFAMPGRGWTTLV</sequence>
<comment type="subcellular location">
    <subcellularLocation>
        <location evidence="1">Nucleus</location>
    </subcellularLocation>
</comment>
<evidence type="ECO:0000313" key="8">
    <source>
        <dbReference type="Proteomes" id="UP000289738"/>
    </source>
</evidence>
<evidence type="ECO:0000256" key="1">
    <source>
        <dbReference type="ARBA" id="ARBA00004123"/>
    </source>
</evidence>
<comment type="caution">
    <text evidence="7">The sequence shown here is derived from an EMBL/GenBank/DDBJ whole genome shotgun (WGS) entry which is preliminary data.</text>
</comment>
<dbReference type="SUPFAM" id="SSF101936">
    <property type="entry name" value="DNA-binding pseudobarrel domain"/>
    <property type="match status" value="2"/>
</dbReference>
<gene>
    <name evidence="7" type="ORF">Ahy_A06g028522</name>
</gene>